<organism evidence="1 2">
    <name type="scientific">Tritrichomonas musculus</name>
    <dbReference type="NCBI Taxonomy" id="1915356"/>
    <lineage>
        <taxon>Eukaryota</taxon>
        <taxon>Metamonada</taxon>
        <taxon>Parabasalia</taxon>
        <taxon>Tritrichomonadida</taxon>
        <taxon>Tritrichomonadidae</taxon>
        <taxon>Tritrichomonas</taxon>
    </lineage>
</organism>
<evidence type="ECO:0000313" key="2">
    <source>
        <dbReference type="Proteomes" id="UP001470230"/>
    </source>
</evidence>
<keyword evidence="2" id="KW-1185">Reference proteome</keyword>
<sequence length="76" mass="8527">MQKLLDSASIEKLVLSSPNAKKLEFEEDSISLLKQGATVIIRRGAELIGDEFTRFQSKIEFIDKTKTPTKTTPETN</sequence>
<protein>
    <submittedName>
        <fullName evidence="1">Uncharacterized protein</fullName>
    </submittedName>
</protein>
<evidence type="ECO:0000313" key="1">
    <source>
        <dbReference type="EMBL" id="KAK8836113.1"/>
    </source>
</evidence>
<comment type="caution">
    <text evidence="1">The sequence shown here is derived from an EMBL/GenBank/DDBJ whole genome shotgun (WGS) entry which is preliminary data.</text>
</comment>
<reference evidence="1 2" key="1">
    <citation type="submission" date="2024-04" db="EMBL/GenBank/DDBJ databases">
        <title>Tritrichomonas musculus Genome.</title>
        <authorList>
            <person name="Alves-Ferreira E."/>
            <person name="Grigg M."/>
            <person name="Lorenzi H."/>
            <person name="Galac M."/>
        </authorList>
    </citation>
    <scope>NUCLEOTIDE SEQUENCE [LARGE SCALE GENOMIC DNA]</scope>
    <source>
        <strain evidence="1 2">EAF2021</strain>
    </source>
</reference>
<gene>
    <name evidence="1" type="ORF">M9Y10_040070</name>
</gene>
<accession>A0ABR2GQ98</accession>
<name>A0ABR2GQ98_9EUKA</name>
<proteinExistence type="predicted"/>
<dbReference type="EMBL" id="JAPFFF010000069">
    <property type="protein sequence ID" value="KAK8836113.1"/>
    <property type="molecule type" value="Genomic_DNA"/>
</dbReference>
<dbReference type="Proteomes" id="UP001470230">
    <property type="component" value="Unassembled WGS sequence"/>
</dbReference>